<dbReference type="AlphaFoldDB" id="A0A2M7Q8L2"/>
<keyword evidence="1" id="KW-1133">Transmembrane helix</keyword>
<accession>A0A2M7Q8L2</accession>
<name>A0A2M7Q8L2_9BACT</name>
<evidence type="ECO:0000313" key="3">
    <source>
        <dbReference type="Proteomes" id="UP000230363"/>
    </source>
</evidence>
<gene>
    <name evidence="2" type="ORF">COY96_00025</name>
</gene>
<feature type="transmembrane region" description="Helical" evidence="1">
    <location>
        <begin position="32"/>
        <end position="54"/>
    </location>
</feature>
<evidence type="ECO:0000313" key="2">
    <source>
        <dbReference type="EMBL" id="PIY59766.1"/>
    </source>
</evidence>
<comment type="caution">
    <text evidence="2">The sequence shown here is derived from an EMBL/GenBank/DDBJ whole genome shotgun (WGS) entry which is preliminary data.</text>
</comment>
<keyword evidence="1" id="KW-0472">Membrane</keyword>
<evidence type="ECO:0000256" key="1">
    <source>
        <dbReference type="SAM" id="Phobius"/>
    </source>
</evidence>
<dbReference type="SUPFAM" id="SSF54523">
    <property type="entry name" value="Pili subunits"/>
    <property type="match status" value="1"/>
</dbReference>
<dbReference type="InterPro" id="IPR045584">
    <property type="entry name" value="Pilin-like"/>
</dbReference>
<dbReference type="NCBIfam" id="TIGR02532">
    <property type="entry name" value="IV_pilin_GFxxxE"/>
    <property type="match status" value="1"/>
</dbReference>
<proteinExistence type="predicted"/>
<sequence length="201" mass="22370">MKTIFLIGKIENRIMNYELRIKNNKGFTLVELVMAMSIFVILISIAAGGFINILRNQRLVIALMIVNDNMSLSMEQMAREIRTGYNFSKVSDSELQFVNSHNQVVLYRLNNGAIERVMESATLEKIPQKITADNVKIASFNIEVCGNNISPDLLLDSCGGGGGVNPPRITLSFSITSAEPDIERLKIFTNIQTTISSRVLI</sequence>
<dbReference type="Pfam" id="PF07963">
    <property type="entry name" value="N_methyl"/>
    <property type="match status" value="1"/>
</dbReference>
<evidence type="ECO:0008006" key="4">
    <source>
        <dbReference type="Google" id="ProtNLM"/>
    </source>
</evidence>
<protein>
    <recommendedName>
        <fullName evidence="4">Prepilin-type N-terminal cleavage/methylation domain-containing protein</fullName>
    </recommendedName>
</protein>
<keyword evidence="1" id="KW-0812">Transmembrane</keyword>
<dbReference type="EMBL" id="PFKZ01000001">
    <property type="protein sequence ID" value="PIY59766.1"/>
    <property type="molecule type" value="Genomic_DNA"/>
</dbReference>
<dbReference type="PROSITE" id="PS00409">
    <property type="entry name" value="PROKAR_NTER_METHYL"/>
    <property type="match status" value="1"/>
</dbReference>
<organism evidence="2 3">
    <name type="scientific">Candidatus Wolfebacteria bacterium CG_4_10_14_0_8_um_filter_37_11</name>
    <dbReference type="NCBI Taxonomy" id="1975062"/>
    <lineage>
        <taxon>Bacteria</taxon>
        <taxon>Candidatus Wolfeibacteriota</taxon>
    </lineage>
</organism>
<dbReference type="Proteomes" id="UP000230363">
    <property type="component" value="Unassembled WGS sequence"/>
</dbReference>
<dbReference type="InterPro" id="IPR012902">
    <property type="entry name" value="N_methyl_site"/>
</dbReference>
<reference evidence="3" key="1">
    <citation type="submission" date="2017-09" db="EMBL/GenBank/DDBJ databases">
        <title>Depth-based differentiation of microbial function through sediment-hosted aquifers and enrichment of novel symbionts in the deep terrestrial subsurface.</title>
        <authorList>
            <person name="Probst A.J."/>
            <person name="Ladd B."/>
            <person name="Jarett J.K."/>
            <person name="Geller-Mcgrath D.E."/>
            <person name="Sieber C.M.K."/>
            <person name="Emerson J.B."/>
            <person name="Anantharaman K."/>
            <person name="Thomas B.C."/>
            <person name="Malmstrom R."/>
            <person name="Stieglmeier M."/>
            <person name="Klingl A."/>
            <person name="Woyke T."/>
            <person name="Ryan C.M."/>
            <person name="Banfield J.F."/>
        </authorList>
    </citation>
    <scope>NUCLEOTIDE SEQUENCE [LARGE SCALE GENOMIC DNA]</scope>
</reference>